<dbReference type="Proteomes" id="UP000297910">
    <property type="component" value="Unassembled WGS sequence"/>
</dbReference>
<keyword evidence="2" id="KW-0479">Metal-binding</keyword>
<feature type="region of interest" description="Disordered" evidence="8">
    <location>
        <begin position="219"/>
        <end position="245"/>
    </location>
</feature>
<proteinExistence type="predicted"/>
<dbReference type="InterPro" id="IPR050331">
    <property type="entry name" value="Zinc_finger"/>
</dbReference>
<comment type="caution">
    <text evidence="10">The sequence shown here is derived from an EMBL/GenBank/DDBJ whole genome shotgun (WGS) entry which is preliminary data.</text>
</comment>
<dbReference type="PANTHER" id="PTHR16515">
    <property type="entry name" value="PR DOMAIN ZINC FINGER PROTEIN"/>
    <property type="match status" value="1"/>
</dbReference>
<evidence type="ECO:0000256" key="3">
    <source>
        <dbReference type="ARBA" id="ARBA00022737"/>
    </source>
</evidence>
<dbReference type="EMBL" id="PQXI01000066">
    <property type="protein sequence ID" value="TGO26084.1"/>
    <property type="molecule type" value="Genomic_DNA"/>
</dbReference>
<dbReference type="GO" id="GO:0010468">
    <property type="term" value="P:regulation of gene expression"/>
    <property type="evidence" value="ECO:0007669"/>
    <property type="project" value="TreeGrafter"/>
</dbReference>
<dbReference type="GO" id="GO:0005634">
    <property type="term" value="C:nucleus"/>
    <property type="evidence" value="ECO:0007669"/>
    <property type="project" value="UniProtKB-SubCell"/>
</dbReference>
<dbReference type="FunFam" id="3.30.160.60:FF:002343">
    <property type="entry name" value="Zinc finger protein 33A"/>
    <property type="match status" value="1"/>
</dbReference>
<gene>
    <name evidence="10" type="ORF">BPAE_0066g00100</name>
</gene>
<dbReference type="PANTHER" id="PTHR16515:SF49">
    <property type="entry name" value="GASTRULA ZINC FINGER PROTEIN XLCGF49.1-LIKE-RELATED"/>
    <property type="match status" value="1"/>
</dbReference>
<keyword evidence="3" id="KW-0677">Repeat</keyword>
<dbReference type="AlphaFoldDB" id="A0A4Z1FMJ0"/>
<dbReference type="SUPFAM" id="SSF57667">
    <property type="entry name" value="beta-beta-alpha zinc fingers"/>
    <property type="match status" value="1"/>
</dbReference>
<feature type="domain" description="C2H2-type" evidence="9">
    <location>
        <begin position="274"/>
        <end position="301"/>
    </location>
</feature>
<dbReference type="PROSITE" id="PS00028">
    <property type="entry name" value="ZINC_FINGER_C2H2_1"/>
    <property type="match status" value="2"/>
</dbReference>
<keyword evidence="6" id="KW-0539">Nucleus</keyword>
<evidence type="ECO:0000256" key="7">
    <source>
        <dbReference type="PROSITE-ProRule" id="PRU00042"/>
    </source>
</evidence>
<feature type="compositionally biased region" description="Polar residues" evidence="8">
    <location>
        <begin position="220"/>
        <end position="235"/>
    </location>
</feature>
<organism evidence="10 11">
    <name type="scientific">Botrytis paeoniae</name>
    <dbReference type="NCBI Taxonomy" id="278948"/>
    <lineage>
        <taxon>Eukaryota</taxon>
        <taxon>Fungi</taxon>
        <taxon>Dikarya</taxon>
        <taxon>Ascomycota</taxon>
        <taxon>Pezizomycotina</taxon>
        <taxon>Leotiomycetes</taxon>
        <taxon>Helotiales</taxon>
        <taxon>Sclerotiniaceae</taxon>
        <taxon>Botrytis</taxon>
    </lineage>
</organism>
<reference evidence="10 11" key="1">
    <citation type="submission" date="2017-12" db="EMBL/GenBank/DDBJ databases">
        <title>Comparative genomics of Botrytis spp.</title>
        <authorList>
            <person name="Valero-Jimenez C.A."/>
            <person name="Tapia P."/>
            <person name="Veloso J."/>
            <person name="Silva-Moreno E."/>
            <person name="Staats M."/>
            <person name="Valdes J.H."/>
            <person name="Van Kan J.A.L."/>
        </authorList>
    </citation>
    <scope>NUCLEOTIDE SEQUENCE [LARGE SCALE GENOMIC DNA]</scope>
    <source>
        <strain evidence="10 11">Bp0003</strain>
    </source>
</reference>
<evidence type="ECO:0000256" key="5">
    <source>
        <dbReference type="ARBA" id="ARBA00022833"/>
    </source>
</evidence>
<dbReference type="GO" id="GO:0008270">
    <property type="term" value="F:zinc ion binding"/>
    <property type="evidence" value="ECO:0007669"/>
    <property type="project" value="UniProtKB-KW"/>
</dbReference>
<dbReference type="PROSITE" id="PS50157">
    <property type="entry name" value="ZINC_FINGER_C2H2_2"/>
    <property type="match status" value="2"/>
</dbReference>
<feature type="domain" description="C2H2-type" evidence="9">
    <location>
        <begin position="246"/>
        <end position="273"/>
    </location>
</feature>
<evidence type="ECO:0000313" key="11">
    <source>
        <dbReference type="Proteomes" id="UP000297910"/>
    </source>
</evidence>
<keyword evidence="5" id="KW-0862">Zinc</keyword>
<evidence type="ECO:0000256" key="1">
    <source>
        <dbReference type="ARBA" id="ARBA00004123"/>
    </source>
</evidence>
<dbReference type="SMART" id="SM00355">
    <property type="entry name" value="ZnF_C2H2"/>
    <property type="match status" value="2"/>
</dbReference>
<evidence type="ECO:0000313" key="10">
    <source>
        <dbReference type="EMBL" id="TGO26084.1"/>
    </source>
</evidence>
<name>A0A4Z1FMJ0_9HELO</name>
<dbReference type="InterPro" id="IPR036236">
    <property type="entry name" value="Znf_C2H2_sf"/>
</dbReference>
<comment type="subcellular location">
    <subcellularLocation>
        <location evidence="1">Nucleus</location>
    </subcellularLocation>
</comment>
<evidence type="ECO:0000256" key="2">
    <source>
        <dbReference type="ARBA" id="ARBA00022723"/>
    </source>
</evidence>
<keyword evidence="11" id="KW-1185">Reference proteome</keyword>
<evidence type="ECO:0000256" key="6">
    <source>
        <dbReference type="ARBA" id="ARBA00023242"/>
    </source>
</evidence>
<dbReference type="Gene3D" id="3.30.160.60">
    <property type="entry name" value="Classic Zinc Finger"/>
    <property type="match status" value="2"/>
</dbReference>
<evidence type="ECO:0000256" key="4">
    <source>
        <dbReference type="ARBA" id="ARBA00022771"/>
    </source>
</evidence>
<accession>A0A4Z1FMJ0</accession>
<dbReference type="Pfam" id="PF13912">
    <property type="entry name" value="zf-C2H2_6"/>
    <property type="match status" value="1"/>
</dbReference>
<dbReference type="InterPro" id="IPR013087">
    <property type="entry name" value="Znf_C2H2_type"/>
</dbReference>
<evidence type="ECO:0000256" key="8">
    <source>
        <dbReference type="SAM" id="MobiDB-lite"/>
    </source>
</evidence>
<evidence type="ECO:0000259" key="9">
    <source>
        <dbReference type="PROSITE" id="PS50157"/>
    </source>
</evidence>
<keyword evidence="4 7" id="KW-0863">Zinc-finger</keyword>
<protein>
    <recommendedName>
        <fullName evidence="9">C2H2-type domain-containing protein</fullName>
    </recommendedName>
</protein>
<sequence length="416" mass="47383">MNEDNSKNHQRSILEQIATTQLMLERHKCYEMHELLESLDLKLELLEAMNSLNVLMIWRDEFNANINVLNEKAIAAFHKKYSSVQATAKSPSIYSQNLNQSRRSKKASGLRISEIIDLTLDSNEGCIDIGVGNASEKPSNSVDYFIPHDAQSTTTTAPPLSNQMSNHSSVNRDMGEKQVFYESGMVDPELAVQYAENQMETANSDFRAPLDTQPLYSAPQEMSSQPMSNSETVPGTTAARRRGDPHSCNVCSKTFTRGTTLREHARSHTNERPYICSTCSKGFSRRKDCRRHELLHANAKKFYCTSRNRPVVFKTADDEDFGCGRSFTRMDALKAHWNSLRGADCLKVLFEQEKRDLVRGIELMFRPNWKCLCGSEFEIVDYLETHLDVPFRSSCLRHDVIKLAVSLAMRDFEERQ</sequence>